<dbReference type="AlphaFoldDB" id="A0A8S4N0L5"/>
<organism evidence="13 14">
    <name type="scientific">Owenia fusiformis</name>
    <name type="common">Polychaete worm</name>
    <dbReference type="NCBI Taxonomy" id="6347"/>
    <lineage>
        <taxon>Eukaryota</taxon>
        <taxon>Metazoa</taxon>
        <taxon>Spiralia</taxon>
        <taxon>Lophotrochozoa</taxon>
        <taxon>Annelida</taxon>
        <taxon>Polychaeta</taxon>
        <taxon>Sedentaria</taxon>
        <taxon>Canalipalpata</taxon>
        <taxon>Sabellida</taxon>
        <taxon>Oweniida</taxon>
        <taxon>Oweniidae</taxon>
        <taxon>Owenia</taxon>
    </lineage>
</organism>
<keyword evidence="6" id="KW-0732">Signal</keyword>
<dbReference type="OrthoDB" id="348678at2759"/>
<keyword evidence="5" id="KW-0479">Metal-binding</keyword>
<comment type="subcellular location">
    <subcellularLocation>
        <location evidence="2">Secreted</location>
    </subcellularLocation>
</comment>
<evidence type="ECO:0000256" key="6">
    <source>
        <dbReference type="ARBA" id="ARBA00022729"/>
    </source>
</evidence>
<dbReference type="PANTHER" id="PTHR10340:SF57">
    <property type="entry name" value="METALLOPHOS DOMAIN-CONTAINING PROTEIN"/>
    <property type="match status" value="1"/>
</dbReference>
<dbReference type="PANTHER" id="PTHR10340">
    <property type="entry name" value="SPHINGOMYELIN PHOSPHODIESTERASE"/>
    <property type="match status" value="1"/>
</dbReference>
<keyword evidence="8" id="KW-0862">Zinc</keyword>
<evidence type="ECO:0000313" key="13">
    <source>
        <dbReference type="EMBL" id="CAH1774784.1"/>
    </source>
</evidence>
<dbReference type="Proteomes" id="UP000749559">
    <property type="component" value="Unassembled WGS sequence"/>
</dbReference>
<dbReference type="Gene3D" id="3.60.21.10">
    <property type="match status" value="1"/>
</dbReference>
<evidence type="ECO:0000256" key="3">
    <source>
        <dbReference type="ARBA" id="ARBA00008234"/>
    </source>
</evidence>
<evidence type="ECO:0000259" key="11">
    <source>
        <dbReference type="Pfam" id="PF00149"/>
    </source>
</evidence>
<name>A0A8S4N0L5_OWEFU</name>
<dbReference type="GO" id="GO:0005615">
    <property type="term" value="C:extracellular space"/>
    <property type="evidence" value="ECO:0007669"/>
    <property type="project" value="TreeGrafter"/>
</dbReference>
<keyword evidence="7" id="KW-0378">Hydrolase</keyword>
<evidence type="ECO:0000256" key="2">
    <source>
        <dbReference type="ARBA" id="ARBA00004613"/>
    </source>
</evidence>
<keyword evidence="4" id="KW-0964">Secreted</keyword>
<dbReference type="InterPro" id="IPR004843">
    <property type="entry name" value="Calcineurin-like_PHP"/>
</dbReference>
<keyword evidence="9" id="KW-0325">Glycoprotein</keyword>
<dbReference type="GO" id="GO:0046872">
    <property type="term" value="F:metal ion binding"/>
    <property type="evidence" value="ECO:0007669"/>
    <property type="project" value="UniProtKB-KW"/>
</dbReference>
<proteinExistence type="inferred from homology"/>
<keyword evidence="14" id="KW-1185">Reference proteome</keyword>
<evidence type="ECO:0000256" key="9">
    <source>
        <dbReference type="ARBA" id="ARBA00023180"/>
    </source>
</evidence>
<dbReference type="SUPFAM" id="SSF56300">
    <property type="entry name" value="Metallo-dependent phosphatases"/>
    <property type="match status" value="1"/>
</dbReference>
<dbReference type="Pfam" id="PF00149">
    <property type="entry name" value="Metallophos"/>
    <property type="match status" value="1"/>
</dbReference>
<evidence type="ECO:0000313" key="14">
    <source>
        <dbReference type="Proteomes" id="UP000749559"/>
    </source>
</evidence>
<keyword evidence="10" id="KW-1133">Transmembrane helix</keyword>
<feature type="domain" description="Sphingomyelin phosphodiesterase C-terminal" evidence="12">
    <location>
        <begin position="298"/>
        <end position="441"/>
    </location>
</feature>
<protein>
    <recommendedName>
        <fullName evidence="15">Acid sphingomyelinase-like phosphodiesterase 3b</fullName>
    </recommendedName>
</protein>
<evidence type="ECO:0000259" key="12">
    <source>
        <dbReference type="Pfam" id="PF19272"/>
    </source>
</evidence>
<dbReference type="InterPro" id="IPR029052">
    <property type="entry name" value="Metallo-depent_PP-like"/>
</dbReference>
<keyword evidence="10" id="KW-0812">Transmembrane</keyword>
<comment type="similarity">
    <text evidence="3">Belongs to the acid sphingomyelinase family.</text>
</comment>
<feature type="transmembrane region" description="Helical" evidence="10">
    <location>
        <begin position="594"/>
        <end position="614"/>
    </location>
</feature>
<evidence type="ECO:0000256" key="7">
    <source>
        <dbReference type="ARBA" id="ARBA00022801"/>
    </source>
</evidence>
<evidence type="ECO:0000256" key="4">
    <source>
        <dbReference type="ARBA" id="ARBA00022525"/>
    </source>
</evidence>
<dbReference type="GO" id="GO:0008081">
    <property type="term" value="F:phosphoric diester hydrolase activity"/>
    <property type="evidence" value="ECO:0007669"/>
    <property type="project" value="TreeGrafter"/>
</dbReference>
<feature type="domain" description="Sphingomyelin phosphodiesterase C-terminal" evidence="12">
    <location>
        <begin position="446"/>
        <end position="589"/>
    </location>
</feature>
<dbReference type="Pfam" id="PF19272">
    <property type="entry name" value="ASMase_C"/>
    <property type="match status" value="2"/>
</dbReference>
<dbReference type="InterPro" id="IPR045473">
    <property type="entry name" value="ASM_C"/>
</dbReference>
<evidence type="ECO:0000256" key="1">
    <source>
        <dbReference type="ARBA" id="ARBA00001947"/>
    </source>
</evidence>
<sequence length="615" mass="70705">MRIVYDIRWNVSQMTLLGIIFQMMSCSANIGSFWHVSDFHYDPTYDMNATAESCPSSLKRVRFGRFGDYLCDAPWALVNDSVYAMKSIEPNPDFIIWTGDDTPHIYTGPTLNTKTVIDIILNETQLLQDVFPNTIVYAALGNHDYHPKNQLPDSNNTIYDAVLEKWKIWMKNPESEQTFRKGGYYTESMYKNGYRVIVLNTNLYYTSNNAIENKVDPAEQFAWMENVLENSKKQGEKVHIVGHIPVGLFEKHAKKYWFRPEYNRRMNDIIVKYSDIILGQYFAHHHTDSFRLFYNKGKPLSTAYLAPAVTPWATTLPGVVGSAANNPGIRLFKYDSTNTEPTDIWQYYLNLTEANTLERSEWKILYKARKDYNLTSLLPVSWDTLVESFKTTDSETFRKYIDFNGVGFSKDESCENQCKHIHICAIRNVDYNAYDRCINSASIAGKPLSTAYLAPAVTPWATTLPGVVGSAANNPGIRLFKYDSTNTEPTDIWQYYLNLTEANTLERSEWKILYKARKDYNLTSLLPVSWDTLVESFKTTDSETFRKYIDFNGVGFSKDESCENQCKHIHICAIRNVDYNAYDRCINSASIAGVFHFVSIWTVVIPVLFSLIFVK</sequence>
<dbReference type="InterPro" id="IPR041805">
    <property type="entry name" value="ASMase/PPN1_MPP"/>
</dbReference>
<keyword evidence="10" id="KW-0472">Membrane</keyword>
<evidence type="ECO:0008006" key="15">
    <source>
        <dbReference type="Google" id="ProtNLM"/>
    </source>
</evidence>
<dbReference type="EMBL" id="CAIIXF020000001">
    <property type="protein sequence ID" value="CAH1774784.1"/>
    <property type="molecule type" value="Genomic_DNA"/>
</dbReference>
<comment type="caution">
    <text evidence="13">The sequence shown here is derived from an EMBL/GenBank/DDBJ whole genome shotgun (WGS) entry which is preliminary data.</text>
</comment>
<comment type="cofactor">
    <cofactor evidence="1">
        <name>Zn(2+)</name>
        <dbReference type="ChEBI" id="CHEBI:29105"/>
    </cofactor>
</comment>
<reference evidence="13" key="1">
    <citation type="submission" date="2022-03" db="EMBL/GenBank/DDBJ databases">
        <authorList>
            <person name="Martin C."/>
        </authorList>
    </citation>
    <scope>NUCLEOTIDE SEQUENCE</scope>
</reference>
<evidence type="ECO:0000256" key="10">
    <source>
        <dbReference type="SAM" id="Phobius"/>
    </source>
</evidence>
<evidence type="ECO:0000256" key="5">
    <source>
        <dbReference type="ARBA" id="ARBA00022723"/>
    </source>
</evidence>
<gene>
    <name evidence="13" type="ORF">OFUS_LOCUS2174</name>
</gene>
<feature type="domain" description="Calcineurin-like phosphoesterase" evidence="11">
    <location>
        <begin position="33"/>
        <end position="287"/>
    </location>
</feature>
<accession>A0A8S4N0L5</accession>
<dbReference type="CDD" id="cd00842">
    <property type="entry name" value="MPP_ASMase"/>
    <property type="match status" value="1"/>
</dbReference>
<evidence type="ECO:0000256" key="8">
    <source>
        <dbReference type="ARBA" id="ARBA00022833"/>
    </source>
</evidence>